<keyword evidence="10" id="KW-0407">Ion channel</keyword>
<name>A0A8D8LLU2_9HEMI</name>
<feature type="signal peptide" evidence="11">
    <location>
        <begin position="1"/>
        <end position="23"/>
    </location>
</feature>
<dbReference type="PANTHER" id="PTHR46473">
    <property type="entry name" value="GH08155P"/>
    <property type="match status" value="1"/>
</dbReference>
<keyword evidence="4" id="KW-0812">Transmembrane</keyword>
<evidence type="ECO:0000256" key="6">
    <source>
        <dbReference type="ARBA" id="ARBA00022989"/>
    </source>
</evidence>
<evidence type="ECO:0000313" key="12">
    <source>
        <dbReference type="EMBL" id="CAG6607681.1"/>
    </source>
</evidence>
<evidence type="ECO:0000256" key="11">
    <source>
        <dbReference type="SAM" id="SignalP"/>
    </source>
</evidence>
<comment type="subcellular location">
    <subcellularLocation>
        <location evidence="1">Cell membrane</location>
        <topology evidence="1">Single-pass membrane protein</topology>
    </subcellularLocation>
</comment>
<evidence type="ECO:0000256" key="10">
    <source>
        <dbReference type="ARBA" id="ARBA00023303"/>
    </source>
</evidence>
<organism evidence="12">
    <name type="scientific">Cacopsylla melanoneura</name>
    <dbReference type="NCBI Taxonomy" id="428564"/>
    <lineage>
        <taxon>Eukaryota</taxon>
        <taxon>Metazoa</taxon>
        <taxon>Ecdysozoa</taxon>
        <taxon>Arthropoda</taxon>
        <taxon>Hexapoda</taxon>
        <taxon>Insecta</taxon>
        <taxon>Pterygota</taxon>
        <taxon>Neoptera</taxon>
        <taxon>Paraneoptera</taxon>
        <taxon>Hemiptera</taxon>
        <taxon>Sternorrhyncha</taxon>
        <taxon>Psylloidea</taxon>
        <taxon>Psyllidae</taxon>
        <taxon>Psyllinae</taxon>
        <taxon>Cacopsylla</taxon>
    </lineage>
</organism>
<dbReference type="EMBL" id="HBUF01542093">
    <property type="protein sequence ID" value="CAG6755452.1"/>
    <property type="molecule type" value="Transcribed_RNA"/>
</dbReference>
<dbReference type="EMBL" id="HBUF01210643">
    <property type="protein sequence ID" value="CAG6665439.1"/>
    <property type="molecule type" value="Transcribed_RNA"/>
</dbReference>
<keyword evidence="6" id="KW-1133">Transmembrane helix</keyword>
<dbReference type="PROSITE" id="PS51257">
    <property type="entry name" value="PROKAR_LIPOPROTEIN"/>
    <property type="match status" value="1"/>
</dbReference>
<keyword evidence="5 11" id="KW-0732">Signal</keyword>
<evidence type="ECO:0000256" key="9">
    <source>
        <dbReference type="ARBA" id="ARBA00023157"/>
    </source>
</evidence>
<keyword evidence="9" id="KW-1015">Disulfide bond</keyword>
<evidence type="ECO:0000256" key="7">
    <source>
        <dbReference type="ARBA" id="ARBA00023065"/>
    </source>
</evidence>
<dbReference type="EMBL" id="HBUF01008788">
    <property type="protein sequence ID" value="CAG6607681.1"/>
    <property type="molecule type" value="Transcribed_RNA"/>
</dbReference>
<evidence type="ECO:0000256" key="5">
    <source>
        <dbReference type="ARBA" id="ARBA00022729"/>
    </source>
</evidence>
<protein>
    <submittedName>
        <fullName evidence="12">Protein halfway</fullName>
    </submittedName>
</protein>
<evidence type="ECO:0000256" key="1">
    <source>
        <dbReference type="ARBA" id="ARBA00004162"/>
    </source>
</evidence>
<dbReference type="InterPro" id="IPR032675">
    <property type="entry name" value="LRR_dom_sf"/>
</dbReference>
<sequence>MHCRMLCTLLVVIASCLVSTVVASVFHQEGPECFRKAPEECAPLDVTSSRCKNFGTDIYCCHIDSEYQLINGLKAAVKPSQKITALHIRNMTLVRLEVNIPEWRNLVSLSITDGNISQIIGTLESSHLSCLNLSNNYIEETDPLLISKLSTLVRLDISNNNISLTPSLSPSLVKFEIDLSNNPYINCHNVLDMLDQISRGPSWDQLHFDNRPQTVCRLCTAHTKCGPYTRVNMLYVDNVEYMNKRKREKPSGLGWECKVEFRVLSAEKIFVLVDCSNLNLDTLPRYLPKDTHALNVSFNNISSLEPVVNEPSYRSLLKLYADQNVIMSIDVLEGSTFISKFEELSLRYNKISIIPTYILNNAFAKTSMVRKQLSLGFNYIQCDCNTVQVLKNWLIAHTHDISDPNDLLCRNYHSSVMRLEPAVICVTPREWTDYIYYIIAGEVAALLLLLGKVSYDYWVFRTEGYLPWPASKMPKMPCDWVFES</sequence>
<dbReference type="AlphaFoldDB" id="A0A8D8LLU2"/>
<dbReference type="EMBL" id="HBUF01379039">
    <property type="protein sequence ID" value="CAG6729506.1"/>
    <property type="molecule type" value="Transcribed_RNA"/>
</dbReference>
<dbReference type="InterPro" id="IPR001611">
    <property type="entry name" value="Leu-rich_rpt"/>
</dbReference>
<dbReference type="InterPro" id="IPR051432">
    <property type="entry name" value="KCNMA1_auxiliary"/>
</dbReference>
<dbReference type="GO" id="GO:0005886">
    <property type="term" value="C:plasma membrane"/>
    <property type="evidence" value="ECO:0007669"/>
    <property type="project" value="UniProtKB-SubCell"/>
</dbReference>
<keyword evidence="2" id="KW-0813">Transport</keyword>
<evidence type="ECO:0000256" key="4">
    <source>
        <dbReference type="ARBA" id="ARBA00022692"/>
    </source>
</evidence>
<keyword evidence="7" id="KW-0406">Ion transport</keyword>
<dbReference type="PANTHER" id="PTHR46473:SF10">
    <property type="entry name" value="LD45603P-RELATED"/>
    <property type="match status" value="1"/>
</dbReference>
<feature type="chain" id="PRO_5036261380" evidence="11">
    <location>
        <begin position="24"/>
        <end position="484"/>
    </location>
</feature>
<reference evidence="12" key="1">
    <citation type="submission" date="2021-05" db="EMBL/GenBank/DDBJ databases">
        <authorList>
            <person name="Alioto T."/>
            <person name="Alioto T."/>
            <person name="Gomez Garrido J."/>
        </authorList>
    </citation>
    <scope>NUCLEOTIDE SEQUENCE</scope>
</reference>
<keyword evidence="8" id="KW-0472">Membrane</keyword>
<dbReference type="GO" id="GO:0034220">
    <property type="term" value="P:monoatomic ion transmembrane transport"/>
    <property type="evidence" value="ECO:0007669"/>
    <property type="project" value="UniProtKB-KW"/>
</dbReference>
<evidence type="ECO:0000256" key="8">
    <source>
        <dbReference type="ARBA" id="ARBA00023136"/>
    </source>
</evidence>
<dbReference type="PROSITE" id="PS51450">
    <property type="entry name" value="LRR"/>
    <property type="match status" value="1"/>
</dbReference>
<dbReference type="SUPFAM" id="SSF52058">
    <property type="entry name" value="L domain-like"/>
    <property type="match status" value="1"/>
</dbReference>
<evidence type="ECO:0000256" key="2">
    <source>
        <dbReference type="ARBA" id="ARBA00022448"/>
    </source>
</evidence>
<dbReference type="EMBL" id="HBUF01542094">
    <property type="protein sequence ID" value="CAG6755453.1"/>
    <property type="molecule type" value="Transcribed_RNA"/>
</dbReference>
<proteinExistence type="predicted"/>
<accession>A0A8D8LLU2</accession>
<evidence type="ECO:0000256" key="3">
    <source>
        <dbReference type="ARBA" id="ARBA00022475"/>
    </source>
</evidence>
<dbReference type="Gene3D" id="3.80.10.10">
    <property type="entry name" value="Ribonuclease Inhibitor"/>
    <property type="match status" value="2"/>
</dbReference>
<keyword evidence="3" id="KW-1003">Cell membrane</keyword>